<dbReference type="EMBL" id="JBHMBS010000037">
    <property type="protein sequence ID" value="MFB9681690.1"/>
    <property type="molecule type" value="Genomic_DNA"/>
</dbReference>
<evidence type="ECO:0000313" key="3">
    <source>
        <dbReference type="Proteomes" id="UP001589610"/>
    </source>
</evidence>
<feature type="region of interest" description="Disordered" evidence="1">
    <location>
        <begin position="138"/>
        <end position="172"/>
    </location>
</feature>
<name>A0ABV5TTC4_9ACTN</name>
<protein>
    <submittedName>
        <fullName evidence="2">Uncharacterized protein</fullName>
    </submittedName>
</protein>
<sequence length="172" mass="18116">MSAAAPGPACPVCGSPIASARTGRPARYCGTPCRQAAHRATRRAEAALQQAAWQRRQLTRTVERLAVVAAELVEAEHRLLDVDQGDGEDVDQAAAEPVTGWEAHLAELATTLARLASSAAGTARGHAGTAANYRQAARLAGRVQQHDQDVPDVRQDVPAGGQDVPEGWELNT</sequence>
<dbReference type="Proteomes" id="UP001589610">
    <property type="component" value="Unassembled WGS sequence"/>
</dbReference>
<gene>
    <name evidence="2" type="ORF">ACFFRH_39955</name>
</gene>
<comment type="caution">
    <text evidence="2">The sequence shown here is derived from an EMBL/GenBank/DDBJ whole genome shotgun (WGS) entry which is preliminary data.</text>
</comment>
<dbReference type="RefSeq" id="WP_386162882.1">
    <property type="nucleotide sequence ID" value="NZ_JBHMBS010000037.1"/>
</dbReference>
<keyword evidence="3" id="KW-1185">Reference proteome</keyword>
<accession>A0ABV5TTC4</accession>
<evidence type="ECO:0000256" key="1">
    <source>
        <dbReference type="SAM" id="MobiDB-lite"/>
    </source>
</evidence>
<organism evidence="2 3">
    <name type="scientific">Streptosporangium vulgare</name>
    <dbReference type="NCBI Taxonomy" id="46190"/>
    <lineage>
        <taxon>Bacteria</taxon>
        <taxon>Bacillati</taxon>
        <taxon>Actinomycetota</taxon>
        <taxon>Actinomycetes</taxon>
        <taxon>Streptosporangiales</taxon>
        <taxon>Streptosporangiaceae</taxon>
        <taxon>Streptosporangium</taxon>
    </lineage>
</organism>
<proteinExistence type="predicted"/>
<feature type="compositionally biased region" description="Basic and acidic residues" evidence="1">
    <location>
        <begin position="144"/>
        <end position="155"/>
    </location>
</feature>
<evidence type="ECO:0000313" key="2">
    <source>
        <dbReference type="EMBL" id="MFB9681690.1"/>
    </source>
</evidence>
<reference evidence="2 3" key="1">
    <citation type="submission" date="2024-09" db="EMBL/GenBank/DDBJ databases">
        <authorList>
            <person name="Sun Q."/>
            <person name="Mori K."/>
        </authorList>
    </citation>
    <scope>NUCLEOTIDE SEQUENCE [LARGE SCALE GENOMIC DNA]</scope>
    <source>
        <strain evidence="2 3">JCM 3028</strain>
    </source>
</reference>